<feature type="binding site" evidence="6">
    <location>
        <position position="85"/>
    </location>
    <ligand>
        <name>S-adenosyl-L-methionine</name>
        <dbReference type="ChEBI" id="CHEBI:59789"/>
    </ligand>
</feature>
<keyword evidence="1 6" id="KW-0963">Cytoplasm</keyword>
<dbReference type="RefSeq" id="WP_341370681.1">
    <property type="nucleotide sequence ID" value="NZ_JBBPCO010000006.1"/>
</dbReference>
<keyword evidence="8" id="KW-1185">Reference proteome</keyword>
<comment type="caution">
    <text evidence="6">Lacks conserved residue(s) required for the propagation of feature annotation.</text>
</comment>
<dbReference type="Gene3D" id="3.40.50.150">
    <property type="entry name" value="Vaccinia Virus protein VP39"/>
    <property type="match status" value="1"/>
</dbReference>
<dbReference type="PANTHER" id="PTHR31760">
    <property type="entry name" value="S-ADENOSYL-L-METHIONINE-DEPENDENT METHYLTRANSFERASES SUPERFAMILY PROTEIN"/>
    <property type="match status" value="1"/>
</dbReference>
<proteinExistence type="inferred from homology"/>
<dbReference type="NCBIfam" id="TIGR00138">
    <property type="entry name" value="rsmG_gidB"/>
    <property type="match status" value="1"/>
</dbReference>
<dbReference type="InterPro" id="IPR029063">
    <property type="entry name" value="SAM-dependent_MTases_sf"/>
</dbReference>
<dbReference type="PANTHER" id="PTHR31760:SF0">
    <property type="entry name" value="S-ADENOSYL-L-METHIONINE-DEPENDENT METHYLTRANSFERASES SUPERFAMILY PROTEIN"/>
    <property type="match status" value="1"/>
</dbReference>
<comment type="catalytic activity">
    <reaction evidence="6">
        <text>guanosine(527) in 16S rRNA + S-adenosyl-L-methionine = N(7)-methylguanosine(527) in 16S rRNA + S-adenosyl-L-homocysteine</text>
        <dbReference type="Rhea" id="RHEA:42732"/>
        <dbReference type="Rhea" id="RHEA-COMP:10209"/>
        <dbReference type="Rhea" id="RHEA-COMP:10210"/>
        <dbReference type="ChEBI" id="CHEBI:57856"/>
        <dbReference type="ChEBI" id="CHEBI:59789"/>
        <dbReference type="ChEBI" id="CHEBI:74269"/>
        <dbReference type="ChEBI" id="CHEBI:74480"/>
        <dbReference type="EC" id="2.1.1.170"/>
    </reaction>
</comment>
<evidence type="ECO:0000256" key="1">
    <source>
        <dbReference type="ARBA" id="ARBA00022490"/>
    </source>
</evidence>
<feature type="binding site" evidence="6">
    <location>
        <position position="146"/>
    </location>
    <ligand>
        <name>S-adenosyl-L-methionine</name>
        <dbReference type="ChEBI" id="CHEBI:59789"/>
    </ligand>
</feature>
<dbReference type="EMBL" id="JBBPCO010000006">
    <property type="protein sequence ID" value="MEK8089628.1"/>
    <property type="molecule type" value="Genomic_DNA"/>
</dbReference>
<dbReference type="Pfam" id="PF02527">
    <property type="entry name" value="GidB"/>
    <property type="match status" value="1"/>
</dbReference>
<evidence type="ECO:0000256" key="3">
    <source>
        <dbReference type="ARBA" id="ARBA00022603"/>
    </source>
</evidence>
<keyword evidence="2 6" id="KW-0698">rRNA processing</keyword>
<dbReference type="Proteomes" id="UP001446205">
    <property type="component" value="Unassembled WGS sequence"/>
</dbReference>
<evidence type="ECO:0000256" key="2">
    <source>
        <dbReference type="ARBA" id="ARBA00022552"/>
    </source>
</evidence>
<evidence type="ECO:0000256" key="6">
    <source>
        <dbReference type="HAMAP-Rule" id="MF_00074"/>
    </source>
</evidence>
<dbReference type="SUPFAM" id="SSF53335">
    <property type="entry name" value="S-adenosyl-L-methionine-dependent methyltransferases"/>
    <property type="match status" value="1"/>
</dbReference>
<comment type="caution">
    <text evidence="7">The sequence shown here is derived from an EMBL/GenBank/DDBJ whole genome shotgun (WGS) entry which is preliminary data.</text>
</comment>
<evidence type="ECO:0000256" key="4">
    <source>
        <dbReference type="ARBA" id="ARBA00022679"/>
    </source>
</evidence>
<dbReference type="GO" id="GO:0008168">
    <property type="term" value="F:methyltransferase activity"/>
    <property type="evidence" value="ECO:0007669"/>
    <property type="project" value="UniProtKB-KW"/>
</dbReference>
<dbReference type="HAMAP" id="MF_00074">
    <property type="entry name" value="16SrRNA_methyltr_G"/>
    <property type="match status" value="1"/>
</dbReference>
<evidence type="ECO:0000313" key="8">
    <source>
        <dbReference type="Proteomes" id="UP001446205"/>
    </source>
</evidence>
<keyword evidence="4 6" id="KW-0808">Transferase</keyword>
<dbReference type="EC" id="2.1.1.170" evidence="6"/>
<sequence>MERGDILEQELRAGLKALGQQDLNDQQVQQLVAYIGLLARWNRAYNLTAVREPRAMVERHLLDSLGVRPYLCGQRILDVGTGAGLPGIPLAIAEPGRHFILLDSLGKRMVFLQQVLLELKLENVTLVQARVEAYQPVEPVDCILSRAFANFADFMKAIDHLLLPGTTVLAMKGPAAETELAAWQAQHPNQSAPQLISLTIPGAGEQRSLLCWRQSWDRSSP</sequence>
<evidence type="ECO:0000256" key="5">
    <source>
        <dbReference type="ARBA" id="ARBA00022691"/>
    </source>
</evidence>
<evidence type="ECO:0000313" key="7">
    <source>
        <dbReference type="EMBL" id="MEK8089628.1"/>
    </source>
</evidence>
<keyword evidence="3 6" id="KW-0489">Methyltransferase</keyword>
<name>A0ABU9DA96_9PROT</name>
<gene>
    <name evidence="6 7" type="primary">rsmG</name>
    <name evidence="7" type="ORF">WOB96_07595</name>
</gene>
<feature type="binding site" evidence="6">
    <location>
        <position position="80"/>
    </location>
    <ligand>
        <name>S-adenosyl-L-methionine</name>
        <dbReference type="ChEBI" id="CHEBI:59789"/>
    </ligand>
</feature>
<keyword evidence="5 6" id="KW-0949">S-adenosyl-L-methionine</keyword>
<comment type="similarity">
    <text evidence="6">Belongs to the methyltransferase superfamily. RNA methyltransferase RsmG family.</text>
</comment>
<organism evidence="7 8">
    <name type="scientific">Thermithiobacillus plumbiphilus</name>
    <dbReference type="NCBI Taxonomy" id="1729899"/>
    <lineage>
        <taxon>Bacteria</taxon>
        <taxon>Pseudomonadati</taxon>
        <taxon>Pseudomonadota</taxon>
        <taxon>Acidithiobacillia</taxon>
        <taxon>Acidithiobacillales</taxon>
        <taxon>Thermithiobacillaceae</taxon>
        <taxon>Thermithiobacillus</taxon>
    </lineage>
</organism>
<feature type="binding site" evidence="6">
    <location>
        <begin position="131"/>
        <end position="132"/>
    </location>
    <ligand>
        <name>S-adenosyl-L-methionine</name>
        <dbReference type="ChEBI" id="CHEBI:59789"/>
    </ligand>
</feature>
<dbReference type="CDD" id="cd02440">
    <property type="entry name" value="AdoMet_MTases"/>
    <property type="match status" value="1"/>
</dbReference>
<comment type="subcellular location">
    <subcellularLocation>
        <location evidence="6">Cytoplasm</location>
    </subcellularLocation>
</comment>
<comment type="function">
    <text evidence="6">Specifically methylates the N7 position of guanine in position 527 of 16S rRNA.</text>
</comment>
<dbReference type="GO" id="GO:0032259">
    <property type="term" value="P:methylation"/>
    <property type="evidence" value="ECO:0007669"/>
    <property type="project" value="UniProtKB-KW"/>
</dbReference>
<accession>A0ABU9DA96</accession>
<dbReference type="InterPro" id="IPR003682">
    <property type="entry name" value="rRNA_ssu_MeTfrase_G"/>
</dbReference>
<reference evidence="7 8" key="1">
    <citation type="submission" date="2024-04" db="EMBL/GenBank/DDBJ databases">
        <authorList>
            <person name="Abashina T."/>
            <person name="Shaikin A."/>
        </authorList>
    </citation>
    <scope>NUCLEOTIDE SEQUENCE [LARGE SCALE GENOMIC DNA]</scope>
    <source>
        <strain evidence="7 8">AAFK</strain>
    </source>
</reference>
<protein>
    <recommendedName>
        <fullName evidence="6">Ribosomal RNA small subunit methyltransferase G</fullName>
        <ecNumber evidence="6">2.1.1.170</ecNumber>
    </recommendedName>
    <alternativeName>
        <fullName evidence="6">16S rRNA 7-methylguanosine methyltransferase</fullName>
        <shortName evidence="6">16S rRNA m7G methyltransferase</shortName>
    </alternativeName>
</protein>